<evidence type="ECO:0000313" key="8">
    <source>
        <dbReference type="EMBL" id="CCA73874.1"/>
    </source>
</evidence>
<dbReference type="PANTHER" id="PTHR11088:SF89">
    <property type="entry name" value="TRNA DIMETHYLALLYLTRANSFERASE"/>
    <property type="match status" value="1"/>
</dbReference>
<dbReference type="Gene3D" id="1.10.20.140">
    <property type="match status" value="1"/>
</dbReference>
<proteinExistence type="inferred from homology"/>
<dbReference type="STRING" id="1109443.G4TRD1"/>
<evidence type="ECO:0000256" key="7">
    <source>
        <dbReference type="SAM" id="Coils"/>
    </source>
</evidence>
<keyword evidence="4 6" id="KW-0067">ATP-binding</keyword>
<dbReference type="InParanoid" id="G4TRD1"/>
<keyword evidence="5" id="KW-0819">tRNA processing</keyword>
<dbReference type="Pfam" id="PF01715">
    <property type="entry name" value="IPPT"/>
    <property type="match status" value="1"/>
</dbReference>
<dbReference type="GO" id="GO:0052381">
    <property type="term" value="F:tRNA dimethylallyltransferase activity"/>
    <property type="evidence" value="ECO:0007669"/>
    <property type="project" value="UniProtKB-EC"/>
</dbReference>
<feature type="coiled-coil region" evidence="7">
    <location>
        <begin position="419"/>
        <end position="449"/>
    </location>
</feature>
<dbReference type="NCBIfam" id="TIGR00174">
    <property type="entry name" value="miaA"/>
    <property type="match status" value="1"/>
</dbReference>
<keyword evidence="3 6" id="KW-0547">Nucleotide-binding</keyword>
<dbReference type="InterPro" id="IPR018022">
    <property type="entry name" value="IPT"/>
</dbReference>
<evidence type="ECO:0000256" key="5">
    <source>
        <dbReference type="RuleBase" id="RU003783"/>
    </source>
</evidence>
<dbReference type="eggNOG" id="KOG1384">
    <property type="taxonomic scope" value="Eukaryota"/>
</dbReference>
<dbReference type="Gene3D" id="3.30.160.60">
    <property type="entry name" value="Classic Zinc Finger"/>
    <property type="match status" value="1"/>
</dbReference>
<comment type="catalytic activity">
    <reaction evidence="5">
        <text>adenosine(37) in tRNA + dimethylallyl diphosphate = N(6)-dimethylallyladenosine(37) in tRNA + diphosphate</text>
        <dbReference type="Rhea" id="RHEA:26482"/>
        <dbReference type="Rhea" id="RHEA-COMP:10162"/>
        <dbReference type="Rhea" id="RHEA-COMP:10375"/>
        <dbReference type="ChEBI" id="CHEBI:33019"/>
        <dbReference type="ChEBI" id="CHEBI:57623"/>
        <dbReference type="ChEBI" id="CHEBI:74411"/>
        <dbReference type="ChEBI" id="CHEBI:74415"/>
        <dbReference type="EC" id="2.5.1.75"/>
    </reaction>
</comment>
<dbReference type="SUPFAM" id="SSF52540">
    <property type="entry name" value="P-loop containing nucleoside triphosphate hydrolases"/>
    <property type="match status" value="1"/>
</dbReference>
<dbReference type="PANTHER" id="PTHR11088">
    <property type="entry name" value="TRNA DIMETHYLALLYLTRANSFERASE"/>
    <property type="match status" value="1"/>
</dbReference>
<dbReference type="EMBL" id="CAFZ01000259">
    <property type="protein sequence ID" value="CCA73874.1"/>
    <property type="molecule type" value="Genomic_DNA"/>
</dbReference>
<dbReference type="OMA" id="VPHYLID"/>
<dbReference type="InterPro" id="IPR039657">
    <property type="entry name" value="Dimethylallyltransferase"/>
</dbReference>
<accession>G4TRD1</accession>
<dbReference type="Gene3D" id="3.40.50.300">
    <property type="entry name" value="P-loop containing nucleotide triphosphate hydrolases"/>
    <property type="match status" value="1"/>
</dbReference>
<dbReference type="GO" id="GO:0006400">
    <property type="term" value="P:tRNA modification"/>
    <property type="evidence" value="ECO:0007669"/>
    <property type="project" value="TreeGrafter"/>
</dbReference>
<dbReference type="HOGENOM" id="CLU_032616_2_3_1"/>
<dbReference type="HAMAP" id="MF_00185">
    <property type="entry name" value="IPP_trans"/>
    <property type="match status" value="1"/>
</dbReference>
<gene>
    <name evidence="8" type="ORF">PIIN_07827</name>
</gene>
<sequence length="475" mass="53868">MSSKLPVVAVMGTTGAGKTKLSVDIAKAFDGEVINADAMQVYRGLDIITNKATKQEMQGIPHHLMDIKDPGEQMHVTEWVTMAMRTIDDIHSRKKLPIIVGGTSYWLQNLLFTNRLVTNKTPNSVTVDENLQSSLNRLDSTQRNLYARLPDPPPLASVDPEGTLELWKLLEALDPDMASRWHWKDSRKVLRSLQIIAEHGRMASDVIRDQDDNSPDSRYQTLVFWPYTQKEILDERLDRRVDDMVKSGLLDEIRTLHQIAGPSVDHTSGIYQSIGFKEFEEYLRNPSVETFRDGVEAMKRATRKYAVYQTKWTRRKFIPLASSCPDTWTYILDTSNPSEWEPIKTQGVDITSSFLMGSSLPSPSSLSPLAGELLLDTIKILSPSEVISAQKRVPCDVCTQDARDPFLVMASEWVEHTKSRNHQRKIENKKKRERNMERLRLKLEKERIQNSQVSISRISNDRAGNLLGASIGIPG</sequence>
<dbReference type="AlphaFoldDB" id="G4TRD1"/>
<dbReference type="GO" id="GO:0005524">
    <property type="term" value="F:ATP binding"/>
    <property type="evidence" value="ECO:0007669"/>
    <property type="project" value="UniProtKB-KW"/>
</dbReference>
<evidence type="ECO:0000313" key="9">
    <source>
        <dbReference type="Proteomes" id="UP000007148"/>
    </source>
</evidence>
<name>G4TRD1_SERID</name>
<protein>
    <recommendedName>
        <fullName evidence="5">tRNA dimethylallyltransferase</fullName>
        <ecNumber evidence="5">2.5.1.75</ecNumber>
    </recommendedName>
</protein>
<comment type="similarity">
    <text evidence="1 6">Belongs to the IPP transferase family.</text>
</comment>
<keyword evidence="7" id="KW-0175">Coiled coil</keyword>
<dbReference type="Proteomes" id="UP000007148">
    <property type="component" value="Unassembled WGS sequence"/>
</dbReference>
<organism evidence="8 9">
    <name type="scientific">Serendipita indica (strain DSM 11827)</name>
    <name type="common">Root endophyte fungus</name>
    <name type="synonym">Piriformospora indica</name>
    <dbReference type="NCBI Taxonomy" id="1109443"/>
    <lineage>
        <taxon>Eukaryota</taxon>
        <taxon>Fungi</taxon>
        <taxon>Dikarya</taxon>
        <taxon>Basidiomycota</taxon>
        <taxon>Agaricomycotina</taxon>
        <taxon>Agaricomycetes</taxon>
        <taxon>Sebacinales</taxon>
        <taxon>Serendipitaceae</taxon>
        <taxon>Serendipita</taxon>
    </lineage>
</organism>
<dbReference type="FunCoup" id="G4TRD1">
    <property type="interactions" value="448"/>
</dbReference>
<dbReference type="OrthoDB" id="775260at2759"/>
<dbReference type="GO" id="GO:0005739">
    <property type="term" value="C:mitochondrion"/>
    <property type="evidence" value="ECO:0007669"/>
    <property type="project" value="TreeGrafter"/>
</dbReference>
<evidence type="ECO:0000256" key="3">
    <source>
        <dbReference type="ARBA" id="ARBA00022741"/>
    </source>
</evidence>
<dbReference type="InterPro" id="IPR027417">
    <property type="entry name" value="P-loop_NTPase"/>
</dbReference>
<dbReference type="EC" id="2.5.1.75" evidence="5"/>
<keyword evidence="9" id="KW-1185">Reference proteome</keyword>
<evidence type="ECO:0000256" key="4">
    <source>
        <dbReference type="ARBA" id="ARBA00022840"/>
    </source>
</evidence>
<evidence type="ECO:0000256" key="6">
    <source>
        <dbReference type="RuleBase" id="RU003785"/>
    </source>
</evidence>
<evidence type="ECO:0000256" key="2">
    <source>
        <dbReference type="ARBA" id="ARBA00022679"/>
    </source>
</evidence>
<comment type="caution">
    <text evidence="8">The sequence shown here is derived from an EMBL/GenBank/DDBJ whole genome shotgun (WGS) entry which is preliminary data.</text>
</comment>
<reference evidence="8 9" key="1">
    <citation type="journal article" date="2011" name="PLoS Pathog.">
        <title>Endophytic Life Strategies Decoded by Genome and Transcriptome Analyses of the Mutualistic Root Symbiont Piriformospora indica.</title>
        <authorList>
            <person name="Zuccaro A."/>
            <person name="Lahrmann U."/>
            <person name="Guldener U."/>
            <person name="Langen G."/>
            <person name="Pfiffi S."/>
            <person name="Biedenkopf D."/>
            <person name="Wong P."/>
            <person name="Samans B."/>
            <person name="Grimm C."/>
            <person name="Basiewicz M."/>
            <person name="Murat C."/>
            <person name="Martin F."/>
            <person name="Kogel K.H."/>
        </authorList>
    </citation>
    <scope>NUCLEOTIDE SEQUENCE [LARGE SCALE GENOMIC DNA]</scope>
    <source>
        <strain evidence="8 9">DSM 11827</strain>
    </source>
</reference>
<keyword evidence="2 6" id="KW-0808">Transferase</keyword>
<evidence type="ECO:0000256" key="1">
    <source>
        <dbReference type="ARBA" id="ARBA00005842"/>
    </source>
</evidence>